<dbReference type="Pfam" id="PF01119">
    <property type="entry name" value="DNA_mis_repair"/>
    <property type="match status" value="1"/>
</dbReference>
<proteinExistence type="inferred from homology"/>
<dbReference type="Gene3D" id="3.30.565.10">
    <property type="entry name" value="Histidine kinase-like ATPase, C-terminal domain"/>
    <property type="match status" value="1"/>
</dbReference>
<reference evidence="8 9" key="1">
    <citation type="submission" date="2019-12" db="EMBL/GenBank/DDBJ databases">
        <title>Salinicoccus cyprini sp. nov., isolated from gastro-intestinal tract of mirror carp, Cyprinus carpio var. specularis, collected from Gobind Sagar Reservoir, Himachal Pradesh, India.</title>
        <authorList>
            <person name="Talwar C."/>
            <person name="Singh A.K."/>
            <person name="Lal R."/>
            <person name="Negi R.K."/>
        </authorList>
    </citation>
    <scope>NUCLEOTIDE SEQUENCE [LARGE SCALE GENOMIC DNA]</scope>
    <source>
        <strain evidence="8 9">J-82</strain>
    </source>
</reference>
<dbReference type="Pfam" id="PF08676">
    <property type="entry name" value="MutL_C"/>
    <property type="match status" value="1"/>
</dbReference>
<dbReference type="InterPro" id="IPR038973">
    <property type="entry name" value="MutL/Mlh/Pms-like"/>
</dbReference>
<evidence type="ECO:0000256" key="4">
    <source>
        <dbReference type="HAMAP-Rule" id="MF_00149"/>
    </source>
</evidence>
<evidence type="ECO:0000313" key="8">
    <source>
        <dbReference type="EMBL" id="MXQ49921.1"/>
    </source>
</evidence>
<keyword evidence="8" id="KW-0378">Hydrolase</keyword>
<dbReference type="GO" id="GO:0016887">
    <property type="term" value="F:ATP hydrolysis activity"/>
    <property type="evidence" value="ECO:0007669"/>
    <property type="project" value="InterPro"/>
</dbReference>
<dbReference type="InterPro" id="IPR037198">
    <property type="entry name" value="MutL_C_sf"/>
</dbReference>
<dbReference type="PANTHER" id="PTHR10073:SF12">
    <property type="entry name" value="DNA MISMATCH REPAIR PROTEIN MLH1"/>
    <property type="match status" value="1"/>
</dbReference>
<evidence type="ECO:0000256" key="5">
    <source>
        <dbReference type="SAM" id="MobiDB-lite"/>
    </source>
</evidence>
<dbReference type="InterPro" id="IPR002099">
    <property type="entry name" value="MutL/Mlh/PMS"/>
</dbReference>
<dbReference type="GO" id="GO:0030983">
    <property type="term" value="F:mismatched DNA binding"/>
    <property type="evidence" value="ECO:0007669"/>
    <property type="project" value="InterPro"/>
</dbReference>
<feature type="domain" description="MutL C-terminal dimerisation" evidence="6">
    <location>
        <begin position="445"/>
        <end position="587"/>
    </location>
</feature>
<feature type="domain" description="DNA mismatch repair protein S5" evidence="7">
    <location>
        <begin position="208"/>
        <end position="326"/>
    </location>
</feature>
<feature type="compositionally biased region" description="Polar residues" evidence="5">
    <location>
        <begin position="341"/>
        <end position="350"/>
    </location>
</feature>
<dbReference type="SUPFAM" id="SSF54211">
    <property type="entry name" value="Ribosomal protein S5 domain 2-like"/>
    <property type="match status" value="1"/>
</dbReference>
<evidence type="ECO:0000256" key="3">
    <source>
        <dbReference type="ARBA" id="ARBA00023204"/>
    </source>
</evidence>
<dbReference type="SMART" id="SM01340">
    <property type="entry name" value="DNA_mis_repair"/>
    <property type="match status" value="1"/>
</dbReference>
<dbReference type="InterPro" id="IPR042120">
    <property type="entry name" value="MutL_C_dimsub"/>
</dbReference>
<evidence type="ECO:0000259" key="7">
    <source>
        <dbReference type="SMART" id="SM01340"/>
    </source>
</evidence>
<dbReference type="InterPro" id="IPR014790">
    <property type="entry name" value="MutL_C"/>
</dbReference>
<feature type="compositionally biased region" description="Basic and acidic residues" evidence="5">
    <location>
        <begin position="395"/>
        <end position="413"/>
    </location>
</feature>
<gene>
    <name evidence="4 8" type="primary">mutL</name>
    <name evidence="8" type="ORF">GQ671_01225</name>
</gene>
<dbReference type="GO" id="GO:0006298">
    <property type="term" value="P:mismatch repair"/>
    <property type="evidence" value="ECO:0007669"/>
    <property type="project" value="UniProtKB-UniRule"/>
</dbReference>
<dbReference type="Gene3D" id="3.30.1370.100">
    <property type="entry name" value="MutL, C-terminal domain, regulatory subdomain"/>
    <property type="match status" value="1"/>
</dbReference>
<dbReference type="SUPFAM" id="SSF118116">
    <property type="entry name" value="DNA mismatch repair protein MutL"/>
    <property type="match status" value="1"/>
</dbReference>
<dbReference type="InterPro" id="IPR036890">
    <property type="entry name" value="HATPase_C_sf"/>
</dbReference>
<dbReference type="Gene3D" id="3.30.230.10">
    <property type="match status" value="1"/>
</dbReference>
<dbReference type="NCBIfam" id="NF000950">
    <property type="entry name" value="PRK00095.1-3"/>
    <property type="match status" value="1"/>
</dbReference>
<dbReference type="InterPro" id="IPR042121">
    <property type="entry name" value="MutL_C_regsub"/>
</dbReference>
<dbReference type="CDD" id="cd00782">
    <property type="entry name" value="MutL_Trans"/>
    <property type="match status" value="1"/>
</dbReference>
<sequence>MGSIKVLDSAIQNKIAAGEVVERPSSVVKELLENSIDANARQVEVFIEESGMKQIRIVDDGDGIHHSDGPLLFQRHATSKIDTDYDLFQIRSLGFRGEALASIGAVAKVTVETNHLDGNPVFIRFEGGRLVEQIPGKERKGTDITITDLFYNTPARLKYMRSMRTESGKIIDVIQRMALAYPRVSFRLVLDHSEKVMTKGNGNLKEVISDIYGLNIARHAVSFEAQDSDFHIQGFLIRPEINRSNRNYLNISVNRRFIRSFRLSQAVINGYHTLLPKDKYPIAIIDITMDPKLVDVNVHPAKTEVRFSKERELNQLLETAVRSRMKDEMLIPDITRKPPVSRQQTTQGTLDFSHEDRSRPEARKTETDWQQPATSDFSKASTEYRVTPNKTVLNETRDEPEPPPERPVHEKPSQHPAAERQPATGHTSETAEKTVEREKLPYLEIVGQLHGTYIILQNDTGMYMMDQHAAQERIKYEYYSENITRGKTDSVPLLIPYTFEFPMNDIIEIDDRQKRLQSLGFDIEKTGIRQYAVTAYPNWIDDRNPEADIGELIHFVSSKPDFSVNQYKEEMAIMMSCKQSIKANHYLDRPQIEGLLESLRACRSPYTCPHGRPVIIHMSTYEIERMFNRIMK</sequence>
<organism evidence="8 9">
    <name type="scientific">Salinicoccus hispanicus</name>
    <dbReference type="NCBI Taxonomy" id="157225"/>
    <lineage>
        <taxon>Bacteria</taxon>
        <taxon>Bacillati</taxon>
        <taxon>Bacillota</taxon>
        <taxon>Bacilli</taxon>
        <taxon>Bacillales</taxon>
        <taxon>Staphylococcaceae</taxon>
        <taxon>Salinicoccus</taxon>
    </lineage>
</organism>
<comment type="caution">
    <text evidence="8">The sequence shown here is derived from an EMBL/GenBank/DDBJ whole genome shotgun (WGS) entry which is preliminary data.</text>
</comment>
<dbReference type="Pfam" id="PF13589">
    <property type="entry name" value="HATPase_c_3"/>
    <property type="match status" value="1"/>
</dbReference>
<dbReference type="Proteomes" id="UP000436284">
    <property type="component" value="Unassembled WGS sequence"/>
</dbReference>
<name>A0A6N8U1D9_9STAP</name>
<dbReference type="InterPro" id="IPR013507">
    <property type="entry name" value="DNA_mismatch_S5_2-like"/>
</dbReference>
<dbReference type="GO" id="GO:0005524">
    <property type="term" value="F:ATP binding"/>
    <property type="evidence" value="ECO:0007669"/>
    <property type="project" value="InterPro"/>
</dbReference>
<evidence type="ECO:0000313" key="9">
    <source>
        <dbReference type="Proteomes" id="UP000436284"/>
    </source>
</evidence>
<feature type="compositionally biased region" description="Polar residues" evidence="5">
    <location>
        <begin position="368"/>
        <end position="381"/>
    </location>
</feature>
<keyword evidence="9" id="KW-1185">Reference proteome</keyword>
<dbReference type="InterPro" id="IPR020568">
    <property type="entry name" value="Ribosomal_Su5_D2-typ_SF"/>
</dbReference>
<dbReference type="FunFam" id="3.30.565.10:FF:000003">
    <property type="entry name" value="DNA mismatch repair endonuclease MutL"/>
    <property type="match status" value="1"/>
</dbReference>
<dbReference type="OrthoDB" id="9763467at2"/>
<dbReference type="NCBIfam" id="TIGR00585">
    <property type="entry name" value="mutl"/>
    <property type="match status" value="1"/>
</dbReference>
<dbReference type="SMART" id="SM00853">
    <property type="entry name" value="MutL_C"/>
    <property type="match status" value="1"/>
</dbReference>
<evidence type="ECO:0000259" key="6">
    <source>
        <dbReference type="SMART" id="SM00853"/>
    </source>
</evidence>
<dbReference type="GO" id="GO:0032300">
    <property type="term" value="C:mismatch repair complex"/>
    <property type="evidence" value="ECO:0007669"/>
    <property type="project" value="InterPro"/>
</dbReference>
<dbReference type="PROSITE" id="PS00058">
    <property type="entry name" value="DNA_MISMATCH_REPAIR_1"/>
    <property type="match status" value="1"/>
</dbReference>
<feature type="compositionally biased region" description="Basic and acidic residues" evidence="5">
    <location>
        <begin position="352"/>
        <end position="367"/>
    </location>
</feature>
<dbReference type="AlphaFoldDB" id="A0A6N8U1D9"/>
<evidence type="ECO:0000256" key="1">
    <source>
        <dbReference type="ARBA" id="ARBA00006082"/>
    </source>
</evidence>
<dbReference type="GO" id="GO:0004519">
    <property type="term" value="F:endonuclease activity"/>
    <property type="evidence" value="ECO:0007669"/>
    <property type="project" value="UniProtKB-KW"/>
</dbReference>
<comment type="similarity">
    <text evidence="1 4">Belongs to the DNA mismatch repair MutL/HexB family.</text>
</comment>
<dbReference type="EMBL" id="WUUK01000001">
    <property type="protein sequence ID" value="MXQ49921.1"/>
    <property type="molecule type" value="Genomic_DNA"/>
</dbReference>
<keyword evidence="8" id="KW-0540">Nuclease</keyword>
<dbReference type="CDD" id="cd16926">
    <property type="entry name" value="HATPase_MutL-MLH-PMS-like"/>
    <property type="match status" value="1"/>
</dbReference>
<evidence type="ECO:0000256" key="2">
    <source>
        <dbReference type="ARBA" id="ARBA00022763"/>
    </source>
</evidence>
<dbReference type="PANTHER" id="PTHR10073">
    <property type="entry name" value="DNA MISMATCH REPAIR PROTEIN MLH, PMS, MUTL"/>
    <property type="match status" value="1"/>
</dbReference>
<dbReference type="InterPro" id="IPR014721">
    <property type="entry name" value="Ribsml_uS5_D2-typ_fold_subgr"/>
</dbReference>
<feature type="region of interest" description="Disordered" evidence="5">
    <location>
        <begin position="328"/>
        <end position="436"/>
    </location>
</feature>
<dbReference type="GO" id="GO:0140664">
    <property type="term" value="F:ATP-dependent DNA damage sensor activity"/>
    <property type="evidence" value="ECO:0007669"/>
    <property type="project" value="InterPro"/>
</dbReference>
<comment type="function">
    <text evidence="4">This protein is involved in the repair of mismatches in DNA. It is required for dam-dependent methyl-directed DNA mismatch repair. May act as a 'molecular matchmaker', a protein that promotes the formation of a stable complex between two or more DNA-binding proteins in an ATP-dependent manner without itself being part of a final effector complex.</text>
</comment>
<keyword evidence="3 4" id="KW-0234">DNA repair</keyword>
<dbReference type="InterPro" id="IPR020667">
    <property type="entry name" value="DNA_mismatch_repair_MutL"/>
</dbReference>
<dbReference type="InterPro" id="IPR014762">
    <property type="entry name" value="DNA_mismatch_repair_CS"/>
</dbReference>
<dbReference type="HAMAP" id="MF_00149">
    <property type="entry name" value="DNA_mis_repair"/>
    <property type="match status" value="1"/>
</dbReference>
<dbReference type="RefSeq" id="WP_160651498.1">
    <property type="nucleotide sequence ID" value="NZ_JBHRWU010000001.1"/>
</dbReference>
<dbReference type="Gene3D" id="3.30.1540.20">
    <property type="entry name" value="MutL, C-terminal domain, dimerisation subdomain"/>
    <property type="match status" value="1"/>
</dbReference>
<accession>A0A6N8U1D9</accession>
<keyword evidence="2 4" id="KW-0227">DNA damage</keyword>
<protein>
    <recommendedName>
        <fullName evidence="4">DNA mismatch repair protein MutL</fullName>
    </recommendedName>
</protein>
<dbReference type="SUPFAM" id="SSF55874">
    <property type="entry name" value="ATPase domain of HSP90 chaperone/DNA topoisomerase II/histidine kinase"/>
    <property type="match status" value="1"/>
</dbReference>
<keyword evidence="8" id="KW-0255">Endonuclease</keyword>